<feature type="region of interest" description="Disordered" evidence="3">
    <location>
        <begin position="1059"/>
        <end position="1098"/>
    </location>
</feature>
<evidence type="ECO:0000256" key="2">
    <source>
        <dbReference type="ARBA" id="ARBA00022837"/>
    </source>
</evidence>
<dbReference type="InterPro" id="IPR002035">
    <property type="entry name" value="VWF_A"/>
</dbReference>
<gene>
    <name evidence="6" type="ORF">C7416_10389</name>
</gene>
<organism evidence="6 7">
    <name type="scientific">Cupriavidus phytorum</name>
    <dbReference type="NCBI Taxonomy" id="3024399"/>
    <lineage>
        <taxon>Bacteria</taxon>
        <taxon>Pseudomonadati</taxon>
        <taxon>Pseudomonadota</taxon>
        <taxon>Betaproteobacteria</taxon>
        <taxon>Burkholderiales</taxon>
        <taxon>Burkholderiaceae</taxon>
        <taxon>Cupriavidus</taxon>
    </lineage>
</organism>
<accession>A0A2W7P4E3</accession>
<evidence type="ECO:0000256" key="1">
    <source>
        <dbReference type="ARBA" id="ARBA00022723"/>
    </source>
</evidence>
<dbReference type="Proteomes" id="UP000249638">
    <property type="component" value="Unassembled WGS sequence"/>
</dbReference>
<feature type="domain" description="VWFA" evidence="5">
    <location>
        <begin position="58"/>
        <end position="338"/>
    </location>
</feature>
<proteinExistence type="predicted"/>
<evidence type="ECO:0000313" key="7">
    <source>
        <dbReference type="Proteomes" id="UP000249638"/>
    </source>
</evidence>
<name>A0A2W7P4E3_9BURK</name>
<keyword evidence="2" id="KW-0106">Calcium</keyword>
<dbReference type="PROSITE" id="PS50234">
    <property type="entry name" value="VWFA"/>
    <property type="match status" value="1"/>
</dbReference>
<evidence type="ECO:0000259" key="5">
    <source>
        <dbReference type="PROSITE" id="PS50234"/>
    </source>
</evidence>
<dbReference type="InterPro" id="IPR008707">
    <property type="entry name" value="B-propeller_PilY1"/>
</dbReference>
<protein>
    <submittedName>
        <fullName evidence="6">Type IV pilus assembly protein PilY1</fullName>
    </submittedName>
</protein>
<reference evidence="6" key="1">
    <citation type="submission" date="2018-06" db="EMBL/GenBank/DDBJ databases">
        <title>Genomic Encyclopedia of Type Strains, Phase IV (KMG-V): Genome sequencing to study the core and pangenomes of soil and plant-associated prokaryotes.</title>
        <authorList>
            <person name="Whitman W."/>
        </authorList>
    </citation>
    <scope>NUCLEOTIDE SEQUENCE [LARGE SCALE GENOMIC DNA]</scope>
    <source>
        <strain evidence="6">MLR2-44</strain>
    </source>
</reference>
<feature type="chain" id="PRO_5015947151" evidence="4">
    <location>
        <begin position="25"/>
        <end position="1098"/>
    </location>
</feature>
<dbReference type="AlphaFoldDB" id="A0A2W7P4E3"/>
<keyword evidence="7" id="KW-1185">Reference proteome</keyword>
<comment type="caution">
    <text evidence="6">The sequence shown here is derived from an EMBL/GenBank/DDBJ whole genome shotgun (WGS) entry which is preliminary data.</text>
</comment>
<dbReference type="Pfam" id="PF05567">
    <property type="entry name" value="T4P_PilY1"/>
    <property type="match status" value="1"/>
</dbReference>
<dbReference type="GO" id="GO:0046872">
    <property type="term" value="F:metal ion binding"/>
    <property type="evidence" value="ECO:0007669"/>
    <property type="project" value="UniProtKB-KW"/>
</dbReference>
<evidence type="ECO:0000256" key="3">
    <source>
        <dbReference type="SAM" id="MobiDB-lite"/>
    </source>
</evidence>
<evidence type="ECO:0000256" key="4">
    <source>
        <dbReference type="SAM" id="SignalP"/>
    </source>
</evidence>
<feature type="compositionally biased region" description="Gly residues" evidence="3">
    <location>
        <begin position="1059"/>
        <end position="1068"/>
    </location>
</feature>
<keyword evidence="4" id="KW-0732">Signal</keyword>
<sequence>MTNPARRRCASNMTLRLRTCFAHAGFAVLLTLAGSQGARAEDIDLFTGLQTNAGTKPNVLLLLDNASTWNASTTIKGCDTVDSNGVSVVSANNAGTDVGAIQCALYRAVNTLVTNPQLTGNINMGLMMFGTGNNVGGRFRHPAAAPYTLPVMNATNGAEFLKYITTIDRQADNSNNSQVGAGMQEAWAFFGGRKGLSGTQYTSPITNPCQKNFVIYIANAVNNGKPQDTGSVAYDALVAAGATTRQLTPLKLEAGKDKYASNWGDEWARFMYETDINGNLDNNQNIITYTIAVTDGRNPDYVESTRSMADNAGGKRYVVELGDVQAMVDALLQIFNEMQAINNVFSSVSLPVSVNGQGSYLNQIYIGMFRPDATAAPRWMGNLKQYKLGYDNKNQIVVLDANPPGPNQQSAISSAGTGFISPNAKSFWTAEPPQGFSGNSYTGSAVAGWPAKGFWVNSPSGAAGALDSADGVSGTVGGDGEIVEKGGAGEMLRAQIIRDQSARKLYTCPSGGCSKTSKALVSFDTGNAALTGATGQSALNSTAGDVANLINWVRGRDVYALKESTVAGKELQAGPGGDVTVRGSVHGDVLHSRPVVINYGGSTGVVVFYGANDGVFHAVNGNQATGIGGVRPGGELWGFVPPEFYGKLSRLYTNAPEVQLSGSPTGSGARPRDYFFDGTTTVYQDLRDPSKPRVVIYLTARRGGRLVYALDVTDPMAPQFLWKADSSAIAELGQTWSQPRVIRVKGYDNPLVVMGAGYDPGEDAEPSKGGGSGAQGRGVIVFDAFEGNVVCAWLANCSGLADTVCSTPAGMSRAIPSDVAVVDRNGDALIDKGYVGDVGGNIWRLDFETAAGTGPAAWTLGRFAALGGAQATNDARKFMYPPDVITTGAYDAVMIGSGDREHPLYTTSTTPGLAYNVVNRFYMLKDTALTGGLPSTWTPLTESSLFDATSTEYADATTAKGFYLTLGAGEKVVNAPLTVAGYTYFGTNQPSVPKAGACYPDLGIARGYAVSFLTGKGINNNRHVVFNNGGLPPSPVFGVVAVTDKSGNTSNVPVLIGGGNQTGPGGGDNTSSLGAQKISPPGIGKRKRTYWYTQTDRK</sequence>
<keyword evidence="1" id="KW-0479">Metal-binding</keyword>
<feature type="signal peptide" evidence="4">
    <location>
        <begin position="1"/>
        <end position="24"/>
    </location>
</feature>
<dbReference type="EMBL" id="QKZN01000003">
    <property type="protein sequence ID" value="PZX30363.1"/>
    <property type="molecule type" value="Genomic_DNA"/>
</dbReference>
<evidence type="ECO:0000313" key="6">
    <source>
        <dbReference type="EMBL" id="PZX30363.1"/>
    </source>
</evidence>